<dbReference type="Proteomes" id="UP000634229">
    <property type="component" value="Unassembled WGS sequence"/>
</dbReference>
<dbReference type="RefSeq" id="WP_201879423.1">
    <property type="nucleotide sequence ID" value="NZ_JAERRF010000021.1"/>
</dbReference>
<accession>A0ABS1NKW0</accession>
<feature type="compositionally biased region" description="Basic and acidic residues" evidence="1">
    <location>
        <begin position="1"/>
        <end position="20"/>
    </location>
</feature>
<protein>
    <submittedName>
        <fullName evidence="2">Uncharacterized protein</fullName>
    </submittedName>
</protein>
<organism evidence="2 3">
    <name type="scientific">Streptomyces coffeae</name>
    <dbReference type="NCBI Taxonomy" id="621382"/>
    <lineage>
        <taxon>Bacteria</taxon>
        <taxon>Bacillati</taxon>
        <taxon>Actinomycetota</taxon>
        <taxon>Actinomycetes</taxon>
        <taxon>Kitasatosporales</taxon>
        <taxon>Streptomycetaceae</taxon>
        <taxon>Streptomyces</taxon>
    </lineage>
</organism>
<reference evidence="2 3" key="1">
    <citation type="submission" date="2021-01" db="EMBL/GenBank/DDBJ databases">
        <title>WGS of actinomycetes isolated from Thailand.</title>
        <authorList>
            <person name="Thawai C."/>
        </authorList>
    </citation>
    <scope>NUCLEOTIDE SEQUENCE [LARGE SCALE GENOMIC DNA]</scope>
    <source>
        <strain evidence="2 3">CA1R205</strain>
    </source>
</reference>
<name>A0ABS1NKW0_9ACTN</name>
<keyword evidence="3" id="KW-1185">Reference proteome</keyword>
<dbReference type="EMBL" id="JAERRF010000021">
    <property type="protein sequence ID" value="MBL1100681.1"/>
    <property type="molecule type" value="Genomic_DNA"/>
</dbReference>
<proteinExistence type="predicted"/>
<comment type="caution">
    <text evidence="2">The sequence shown here is derived from an EMBL/GenBank/DDBJ whole genome shotgun (WGS) entry which is preliminary data.</text>
</comment>
<gene>
    <name evidence="2" type="ORF">JK363_29275</name>
</gene>
<feature type="region of interest" description="Disordered" evidence="1">
    <location>
        <begin position="1"/>
        <end position="31"/>
    </location>
</feature>
<evidence type="ECO:0000313" key="3">
    <source>
        <dbReference type="Proteomes" id="UP000634229"/>
    </source>
</evidence>
<evidence type="ECO:0000256" key="1">
    <source>
        <dbReference type="SAM" id="MobiDB-lite"/>
    </source>
</evidence>
<sequence>MTDERRRPEPEGDAAARESHGAGGPLLPLPGRSTEYEVYLFRCGVCGEESTMMFMDAGETPLCGRDPDHGATTWVR</sequence>
<evidence type="ECO:0000313" key="2">
    <source>
        <dbReference type="EMBL" id="MBL1100681.1"/>
    </source>
</evidence>